<evidence type="ECO:0000313" key="8">
    <source>
        <dbReference type="Proteomes" id="UP000324897"/>
    </source>
</evidence>
<dbReference type="Gene3D" id="3.40.50.150">
    <property type="entry name" value="Vaccinia Virus protein VP39"/>
    <property type="match status" value="3"/>
</dbReference>
<dbReference type="Gramene" id="TVU20611">
    <property type="protein sequence ID" value="TVU20611"/>
    <property type="gene ID" value="EJB05_36826"/>
</dbReference>
<feature type="region of interest" description="Disordered" evidence="4">
    <location>
        <begin position="451"/>
        <end position="476"/>
    </location>
</feature>
<dbReference type="OrthoDB" id="757282at2759"/>
<dbReference type="FunFam" id="1.10.10.10:FF:000292">
    <property type="entry name" value="O-methyltransferase ZRP4"/>
    <property type="match status" value="1"/>
</dbReference>
<protein>
    <recommendedName>
        <fullName evidence="9">O-methyltransferase domain-containing protein</fullName>
    </recommendedName>
</protein>
<dbReference type="Gene3D" id="1.10.10.10">
    <property type="entry name" value="Winged helix-like DNA-binding domain superfamily/Winged helix DNA-binding domain"/>
    <property type="match status" value="1"/>
</dbReference>
<keyword evidence="8" id="KW-1185">Reference proteome</keyword>
<evidence type="ECO:0000256" key="3">
    <source>
        <dbReference type="ARBA" id="ARBA00022691"/>
    </source>
</evidence>
<feature type="domain" description="O-methyltransferase C-terminal" evidence="5">
    <location>
        <begin position="477"/>
        <end position="526"/>
    </location>
</feature>
<gene>
    <name evidence="7" type="ORF">EJB05_36826</name>
</gene>
<evidence type="ECO:0000256" key="4">
    <source>
        <dbReference type="SAM" id="MobiDB-lite"/>
    </source>
</evidence>
<feature type="domain" description="O-methyltransferase C-terminal" evidence="5">
    <location>
        <begin position="144"/>
        <end position="300"/>
    </location>
</feature>
<dbReference type="GO" id="GO:0008171">
    <property type="term" value="F:O-methyltransferase activity"/>
    <property type="evidence" value="ECO:0007669"/>
    <property type="project" value="InterPro"/>
</dbReference>
<dbReference type="SUPFAM" id="SSF46785">
    <property type="entry name" value="Winged helix' DNA-binding domain"/>
    <property type="match status" value="1"/>
</dbReference>
<feature type="domain" description="O-methyltransferase C-terminal" evidence="5">
    <location>
        <begin position="361"/>
        <end position="436"/>
    </location>
</feature>
<evidence type="ECO:0000256" key="1">
    <source>
        <dbReference type="ARBA" id="ARBA00022603"/>
    </source>
</evidence>
<feature type="compositionally biased region" description="Basic and acidic residues" evidence="4">
    <location>
        <begin position="456"/>
        <end position="465"/>
    </location>
</feature>
<dbReference type="GO" id="GO:0032259">
    <property type="term" value="P:methylation"/>
    <property type="evidence" value="ECO:0007669"/>
    <property type="project" value="UniProtKB-KW"/>
</dbReference>
<feature type="non-terminal residue" evidence="7">
    <location>
        <position position="1"/>
    </location>
</feature>
<evidence type="ECO:0000259" key="5">
    <source>
        <dbReference type="Pfam" id="PF00891"/>
    </source>
</evidence>
<keyword evidence="1" id="KW-0489">Methyltransferase</keyword>
<dbReference type="InterPro" id="IPR036388">
    <property type="entry name" value="WH-like_DNA-bd_sf"/>
</dbReference>
<dbReference type="PANTHER" id="PTHR11746">
    <property type="entry name" value="O-METHYLTRANSFERASE"/>
    <property type="match status" value="1"/>
</dbReference>
<dbReference type="InterPro" id="IPR016461">
    <property type="entry name" value="COMT-like"/>
</dbReference>
<evidence type="ECO:0000313" key="7">
    <source>
        <dbReference type="EMBL" id="TVU20611.1"/>
    </source>
</evidence>
<dbReference type="SUPFAM" id="SSF53335">
    <property type="entry name" value="S-adenosyl-L-methionine-dependent methyltransferases"/>
    <property type="match status" value="3"/>
</dbReference>
<comment type="caution">
    <text evidence="7">The sequence shown here is derived from an EMBL/GenBank/DDBJ whole genome shotgun (WGS) entry which is preliminary data.</text>
</comment>
<feature type="domain" description="O-methyltransferase dimerisation" evidence="6">
    <location>
        <begin position="35"/>
        <end position="122"/>
    </location>
</feature>
<keyword evidence="3" id="KW-0949">S-adenosyl-L-methionine</keyword>
<name>A0A5J9UBM2_9POAL</name>
<dbReference type="InterPro" id="IPR036390">
    <property type="entry name" value="WH_DNA-bd_sf"/>
</dbReference>
<reference evidence="7 8" key="1">
    <citation type="journal article" date="2019" name="Sci. Rep.">
        <title>A high-quality genome of Eragrostis curvula grass provides insights into Poaceae evolution and supports new strategies to enhance forage quality.</title>
        <authorList>
            <person name="Carballo J."/>
            <person name="Santos B.A.C.M."/>
            <person name="Zappacosta D."/>
            <person name="Garbus I."/>
            <person name="Selva J.P."/>
            <person name="Gallo C.A."/>
            <person name="Diaz A."/>
            <person name="Albertini E."/>
            <person name="Caccamo M."/>
            <person name="Echenique V."/>
        </authorList>
    </citation>
    <scope>NUCLEOTIDE SEQUENCE [LARGE SCALE GENOMIC DNA]</scope>
    <source>
        <strain evidence="8">cv. Victoria</strain>
        <tissue evidence="7">Leaf</tissue>
    </source>
</reference>
<keyword evidence="2" id="KW-0808">Transferase</keyword>
<evidence type="ECO:0008006" key="9">
    <source>
        <dbReference type="Google" id="ProtNLM"/>
    </source>
</evidence>
<dbReference type="GO" id="GO:0046983">
    <property type="term" value="F:protein dimerization activity"/>
    <property type="evidence" value="ECO:0007669"/>
    <property type="project" value="InterPro"/>
</dbReference>
<dbReference type="Pfam" id="PF00891">
    <property type="entry name" value="Methyltransf_2"/>
    <property type="match status" value="3"/>
</dbReference>
<dbReference type="InterPro" id="IPR029063">
    <property type="entry name" value="SAM-dependent_MTases_sf"/>
</dbReference>
<evidence type="ECO:0000259" key="6">
    <source>
        <dbReference type="Pfam" id="PF08100"/>
    </source>
</evidence>
<dbReference type="Proteomes" id="UP000324897">
    <property type="component" value="Chromosome 7"/>
</dbReference>
<dbReference type="PROSITE" id="PS51683">
    <property type="entry name" value="SAM_OMT_II"/>
    <property type="match status" value="2"/>
</dbReference>
<dbReference type="EMBL" id="RWGY01000029">
    <property type="protein sequence ID" value="TVU20611.1"/>
    <property type="molecule type" value="Genomic_DNA"/>
</dbReference>
<dbReference type="Pfam" id="PF08100">
    <property type="entry name" value="Dimerisation"/>
    <property type="match status" value="1"/>
</dbReference>
<organism evidence="7 8">
    <name type="scientific">Eragrostis curvula</name>
    <name type="common">weeping love grass</name>
    <dbReference type="NCBI Taxonomy" id="38414"/>
    <lineage>
        <taxon>Eukaryota</taxon>
        <taxon>Viridiplantae</taxon>
        <taxon>Streptophyta</taxon>
        <taxon>Embryophyta</taxon>
        <taxon>Tracheophyta</taxon>
        <taxon>Spermatophyta</taxon>
        <taxon>Magnoliopsida</taxon>
        <taxon>Liliopsida</taxon>
        <taxon>Poales</taxon>
        <taxon>Poaceae</taxon>
        <taxon>PACMAD clade</taxon>
        <taxon>Chloridoideae</taxon>
        <taxon>Eragrostideae</taxon>
        <taxon>Eragrostidinae</taxon>
        <taxon>Eragrostis</taxon>
    </lineage>
</organism>
<dbReference type="AlphaFoldDB" id="A0A5J9UBM2"/>
<dbReference type="InterPro" id="IPR001077">
    <property type="entry name" value="COMT_C"/>
</dbReference>
<accession>A0A5J9UBM2</accession>
<sequence length="528" mass="57713">MPYCHRSVASRPGCIMALTPSSNPQALLNAQLELWHHTFGFVKSMALKSALDLGIADAIHAHGGTATLPQIVTRIKLHESRFRYLRRLMRVLTVTGVFSVELSVNGGEHVYGLTPVSRLLVGSPNVAPFLTLILDSVFVSPFLGLGEWFQHVMPEEPSLFKAAHGQDLWDFTGRDAKFAKLFDNGMVADSDFAMDIVIKECGDVFHGITSLIDVAGGLGGATQVISKAFPDIKCSVLDLSHVVASAPTGTDVTYIAGDMFESIPSSNAVFLKWVLHDWGEAECVKILRNCKKAIPPRDAGGKPDSGKLRVSVVRQASWSRFFLPVPLHRGLMPTSRLLANSANLTPILSLMLDGVSVTPFLRLGDWFQHELPDPTLFKMTHGQNLWDFTARDTNFGMLFGDGMVADSAFAMDIVINEYGNIFNGVSSLIDVAGGLGGSRVRPSRRLGFGYNRRPNRNLEDRKNRTETSGMTERPPLSKAFPRVQCNVLDLPHVVVGAPTGTHVKYIVGDMFESIPSADVVFLKVILSN</sequence>
<dbReference type="InterPro" id="IPR012967">
    <property type="entry name" value="COMT_dimerisation"/>
</dbReference>
<evidence type="ECO:0000256" key="2">
    <source>
        <dbReference type="ARBA" id="ARBA00022679"/>
    </source>
</evidence>
<proteinExistence type="predicted"/>